<dbReference type="Proteomes" id="UP000049828">
    <property type="component" value="Unassembled WGS sequence"/>
</dbReference>
<feature type="transmembrane region" description="Helical" evidence="2">
    <location>
        <begin position="69"/>
        <end position="90"/>
    </location>
</feature>
<evidence type="ECO:0000313" key="6">
    <source>
        <dbReference type="Proteomes" id="UP000049828"/>
    </source>
</evidence>
<comment type="similarity">
    <text evidence="1">Belongs to the LytR/CpsA/Psr (LCP) family.</text>
</comment>
<evidence type="ECO:0000313" key="4">
    <source>
        <dbReference type="EMBL" id="CRL39001.1"/>
    </source>
</evidence>
<sequence>MLEENKKKQSIIKKIDYILIAFQIIIAVALGVKLFTMGVVPIIYLILYTIIILILNIGTFFSTKKSIPAIIFAIISVLITIGLLYGLIAIGKLDMTLNNVAKDSRLEVVQMSVFVSSDDNANELRDIEGASVGYLESDNAADQVMSVIDGTVATEVQYKAYNNILFMADALLNGTERAIIMNSAYVDIISDQDGYEDFSDRIRELYTYSAEIQVEVRGDVTDVDSTEEKYFLSSDEDTFVIYISGIDMWGAVNARSRSDVNILAIVNMKTGHIQLVNTPRDYYVYLPNQGANDKLTHAGLYGVESSEAAIENLYGINIDYYVRMNFSGFEAIIDTLGGIDVYSEYDFTVDPIKHYTVGYNHVSGLEALAFARERHAFAAGDVQRGINQMEVIKAVINKMTSPSILAKYGEILDEVADCVMTDIPSNVIYDLVKYKLSNDVTWTIDSYTVTGTGKHTTTYSMPGTTCYVMIPNDQDVENAKSLIESVLDEE</sequence>
<dbReference type="OrthoDB" id="27330at2"/>
<dbReference type="PANTHER" id="PTHR33392">
    <property type="entry name" value="POLYISOPRENYL-TEICHOIC ACID--PEPTIDOGLYCAN TEICHOIC ACID TRANSFERASE TAGU"/>
    <property type="match status" value="1"/>
</dbReference>
<dbReference type="NCBIfam" id="TIGR00350">
    <property type="entry name" value="lytR_cpsA_psr"/>
    <property type="match status" value="1"/>
</dbReference>
<feature type="domain" description="Cell envelope-related transcriptional attenuator" evidence="3">
    <location>
        <begin position="257"/>
        <end position="400"/>
    </location>
</feature>
<dbReference type="Proteomes" id="UP000266391">
    <property type="component" value="Unassembled WGS sequence"/>
</dbReference>
<dbReference type="Gene3D" id="3.40.190.10">
    <property type="entry name" value="Periplasmic binding protein-like II"/>
    <property type="match status" value="1"/>
</dbReference>
<evidence type="ECO:0000313" key="7">
    <source>
        <dbReference type="Proteomes" id="UP000266391"/>
    </source>
</evidence>
<reference evidence="4" key="2">
    <citation type="submission" date="2015-05" db="EMBL/GenBank/DDBJ databases">
        <authorList>
            <person name="Wang D.B."/>
            <person name="Wang M."/>
        </authorList>
    </citation>
    <scope>NUCLEOTIDE SEQUENCE [LARGE SCALE GENOMIC DNA]</scope>
    <source>
        <strain evidence="4">L1-83</strain>
    </source>
</reference>
<protein>
    <submittedName>
        <fullName evidence="5">LytR family transcriptional regulator</fullName>
    </submittedName>
</protein>
<evidence type="ECO:0000256" key="2">
    <source>
        <dbReference type="SAM" id="Phobius"/>
    </source>
</evidence>
<feature type="transmembrane region" description="Helical" evidence="2">
    <location>
        <begin position="15"/>
        <end position="36"/>
    </location>
</feature>
<evidence type="ECO:0000313" key="5">
    <source>
        <dbReference type="EMBL" id="RHD05369.1"/>
    </source>
</evidence>
<feature type="transmembrane region" description="Helical" evidence="2">
    <location>
        <begin position="42"/>
        <end position="62"/>
    </location>
</feature>
<name>A0A0M6WRC8_9FIRM</name>
<evidence type="ECO:0000256" key="1">
    <source>
        <dbReference type="ARBA" id="ARBA00006068"/>
    </source>
</evidence>
<gene>
    <name evidence="5" type="ORF">DW813_03245</name>
    <name evidence="4" type="ORF">RIL183_23861</name>
</gene>
<dbReference type="RefSeq" id="WP_021924123.1">
    <property type="nucleotide sequence ID" value="NZ_CVRS01000074.1"/>
</dbReference>
<dbReference type="EMBL" id="CVRS01000074">
    <property type="protein sequence ID" value="CRL39001.1"/>
    <property type="molecule type" value="Genomic_DNA"/>
</dbReference>
<dbReference type="PANTHER" id="PTHR33392:SF3">
    <property type="entry name" value="POLYISOPRENYL-TEICHOIC ACID--PEPTIDOGLYCAN TEICHOIC ACID TRANSFERASE TAGT"/>
    <property type="match status" value="1"/>
</dbReference>
<keyword evidence="6" id="KW-1185">Reference proteome</keyword>
<evidence type="ECO:0000259" key="3">
    <source>
        <dbReference type="Pfam" id="PF03816"/>
    </source>
</evidence>
<dbReference type="InterPro" id="IPR004474">
    <property type="entry name" value="LytR_CpsA_psr"/>
</dbReference>
<dbReference type="InterPro" id="IPR050922">
    <property type="entry name" value="LytR/CpsA/Psr_CW_biosynth"/>
</dbReference>
<dbReference type="AlphaFoldDB" id="A0A0M6WRC8"/>
<accession>A0A0M6WRC8</accession>
<keyword evidence="2" id="KW-1133">Transmembrane helix</keyword>
<organism evidence="4 6">
    <name type="scientific">Roseburia inulinivorans</name>
    <dbReference type="NCBI Taxonomy" id="360807"/>
    <lineage>
        <taxon>Bacteria</taxon>
        <taxon>Bacillati</taxon>
        <taxon>Bacillota</taxon>
        <taxon>Clostridia</taxon>
        <taxon>Lachnospirales</taxon>
        <taxon>Lachnospiraceae</taxon>
        <taxon>Roseburia</taxon>
    </lineage>
</organism>
<reference evidence="5 7" key="3">
    <citation type="submission" date="2018-08" db="EMBL/GenBank/DDBJ databases">
        <title>A genome reference for cultivated species of the human gut microbiota.</title>
        <authorList>
            <person name="Zou Y."/>
            <person name="Xue W."/>
            <person name="Luo G."/>
        </authorList>
    </citation>
    <scope>NUCLEOTIDE SEQUENCE [LARGE SCALE GENOMIC DNA]</scope>
    <source>
        <strain evidence="5 7">AM32-8LB</strain>
    </source>
</reference>
<reference evidence="6" key="1">
    <citation type="submission" date="2015-05" db="EMBL/GenBank/DDBJ databases">
        <authorList>
            <consortium name="Pathogen Informatics"/>
        </authorList>
    </citation>
    <scope>NUCLEOTIDE SEQUENCE [LARGE SCALE GENOMIC DNA]</scope>
    <source>
        <strain evidence="6">L1-83</strain>
    </source>
</reference>
<keyword evidence="2" id="KW-0472">Membrane</keyword>
<dbReference type="EMBL" id="QSIQ01000003">
    <property type="protein sequence ID" value="RHD05369.1"/>
    <property type="molecule type" value="Genomic_DNA"/>
</dbReference>
<dbReference type="Gene3D" id="3.40.630.190">
    <property type="entry name" value="LCP protein"/>
    <property type="match status" value="1"/>
</dbReference>
<dbReference type="Pfam" id="PF03816">
    <property type="entry name" value="LytR_cpsA_psr"/>
    <property type="match status" value="1"/>
</dbReference>
<keyword evidence="2" id="KW-0812">Transmembrane</keyword>
<proteinExistence type="inferred from homology"/>